<dbReference type="InterPro" id="IPR001362">
    <property type="entry name" value="Glyco_hydro_32"/>
</dbReference>
<dbReference type="Pfam" id="PF00251">
    <property type="entry name" value="Glyco_hydro_32N"/>
    <property type="match status" value="1"/>
</dbReference>
<comment type="similarity">
    <text evidence="1">Belongs to the glycosyl hydrolase 32 family.</text>
</comment>
<evidence type="ECO:0000256" key="3">
    <source>
        <dbReference type="ARBA" id="ARBA00023295"/>
    </source>
</evidence>
<comment type="caution">
    <text evidence="5">The sequence shown here is derived from an EMBL/GenBank/DDBJ whole genome shotgun (WGS) entry which is preliminary data.</text>
</comment>
<keyword evidence="6" id="KW-1185">Reference proteome</keyword>
<dbReference type="Gene3D" id="2.115.10.20">
    <property type="entry name" value="Glycosyl hydrolase domain, family 43"/>
    <property type="match status" value="1"/>
</dbReference>
<accession>A0ABU8SIV5</accession>
<evidence type="ECO:0000256" key="2">
    <source>
        <dbReference type="ARBA" id="ARBA00022801"/>
    </source>
</evidence>
<reference evidence="5 6" key="1">
    <citation type="submission" date="2023-10" db="EMBL/GenBank/DDBJ databases">
        <title>Nicoliella lavandulae sp. nov. isolated from Lavandula angustifolia flowers.</title>
        <authorList>
            <person name="Alcantara C."/>
            <person name="Zuniga M."/>
            <person name="Landete J.M."/>
            <person name="Monedero V."/>
        </authorList>
    </citation>
    <scope>NUCLEOTIDE SEQUENCE [LARGE SCALE GENOMIC DNA]</scope>
    <source>
        <strain evidence="5 6">Es01</strain>
    </source>
</reference>
<keyword evidence="3" id="KW-0326">Glycosidase</keyword>
<keyword evidence="2" id="KW-0378">Hydrolase</keyword>
<dbReference type="EMBL" id="JAWMWH010000001">
    <property type="protein sequence ID" value="MEJ6399699.1"/>
    <property type="molecule type" value="Genomic_DNA"/>
</dbReference>
<dbReference type="RefSeq" id="WP_339960619.1">
    <property type="nucleotide sequence ID" value="NZ_JAWMWH010000001.1"/>
</dbReference>
<dbReference type="SMART" id="SM00640">
    <property type="entry name" value="Glyco_32"/>
    <property type="match status" value="1"/>
</dbReference>
<organism evidence="5 6">
    <name type="scientific">Nicoliella lavandulae</name>
    <dbReference type="NCBI Taxonomy" id="3082954"/>
    <lineage>
        <taxon>Bacteria</taxon>
        <taxon>Bacillati</taxon>
        <taxon>Bacillota</taxon>
        <taxon>Bacilli</taxon>
        <taxon>Lactobacillales</taxon>
        <taxon>Lactobacillaceae</taxon>
        <taxon>Nicoliella</taxon>
    </lineage>
</organism>
<proteinExistence type="inferred from homology"/>
<dbReference type="InterPro" id="IPR013148">
    <property type="entry name" value="Glyco_hydro_32_N"/>
</dbReference>
<dbReference type="SUPFAM" id="SSF75005">
    <property type="entry name" value="Arabinanase/levansucrase/invertase"/>
    <property type="match status" value="1"/>
</dbReference>
<name>A0ABU8SIV5_9LACO</name>
<gene>
    <name evidence="5" type="ORF">R4146_00665</name>
</gene>
<evidence type="ECO:0000259" key="4">
    <source>
        <dbReference type="Pfam" id="PF00251"/>
    </source>
</evidence>
<dbReference type="InterPro" id="IPR023296">
    <property type="entry name" value="Glyco_hydro_beta-prop_sf"/>
</dbReference>
<evidence type="ECO:0000313" key="5">
    <source>
        <dbReference type="EMBL" id="MEJ6399699.1"/>
    </source>
</evidence>
<evidence type="ECO:0000256" key="1">
    <source>
        <dbReference type="ARBA" id="ARBA00009902"/>
    </source>
</evidence>
<dbReference type="Proteomes" id="UP001370590">
    <property type="component" value="Unassembled WGS sequence"/>
</dbReference>
<sequence length="701" mass="78531">MTATGLLTVANRANAASSAATELVTQQSSNVASSAASASSSASYNANSHAIDTMNSYIAKNQNVIQSTWDQNFHFNASDGFANDIQSILPHYGRNGAIDHWDIYYIAQPLARLQGVQYEWKHMVTKDFKTFSDADPSNRYSLNNVALPDKYYLDSNNQPFQIANNQNEYPWGAAASGSVIDNNGLLTKDQFGNSIDYHAKLAYFTNFSNGQSIHLAYSNNGEQFKPYKSKAVMHPDTISGLKNKVDFRDPYVERLANGKLVAYVAGGLANVMYVFTSSDGVNWDFHPDETIDLTGYNVAEMPVVKTVNGQPMMFFIAGSKDYTGNQSGDYVMTGSFNSDGIFTPTKNSKITKLDNGFDNFAGNYTNLNSKKLISMAWLGNWTYSPNLNSYDNNQHFGTYTLARTIQYQNGDFLVDPIEPDHKQIGEYQLKANHSFMVGTNNKVALDFSNRNQSIKLTRQDKTGNNVRIDVNGSVVTISRSWNFHKSMNKVTTNDYGKNLGQAVLYVDNSSIEVYFPEVHKMYTLMTLSNTQNSPYKMTVTSDATLDYSMFTDNLQTTTTADRRSQMAVAKQQAKQRVLNQQSAVVDRLKNHLTRGNHRQLVKTVDQKARTTRTQLTSANSNLKLATVESNFNDWLNNVKVNAGFIKVNIDKGTRYYAQVGSKQSHKTTKRFKSVTVRKVVERSGQIWQQVQINRQLVYIKA</sequence>
<protein>
    <recommendedName>
        <fullName evidence="4">Glycosyl hydrolase family 32 N-terminal domain-containing protein</fullName>
    </recommendedName>
</protein>
<feature type="domain" description="Glycosyl hydrolase family 32 N-terminal" evidence="4">
    <location>
        <begin position="157"/>
        <end position="412"/>
    </location>
</feature>
<evidence type="ECO:0000313" key="6">
    <source>
        <dbReference type="Proteomes" id="UP001370590"/>
    </source>
</evidence>